<dbReference type="Proteomes" id="UP000030665">
    <property type="component" value="Unassembled WGS sequence"/>
</dbReference>
<reference evidence="4" key="1">
    <citation type="submission" date="2014-01" db="EMBL/GenBank/DDBJ databases">
        <authorList>
            <person name="Aslett M."/>
        </authorList>
    </citation>
    <scope>NUCLEOTIDE SEQUENCE</scope>
</reference>
<keyword evidence="2" id="KW-0862">Zinc</keyword>
<dbReference type="FunFam" id="2.170.150.20:FF:000007">
    <property type="entry name" value="Protein cereblon"/>
    <property type="match status" value="1"/>
</dbReference>
<dbReference type="GO" id="GO:0016567">
    <property type="term" value="P:protein ubiquitination"/>
    <property type="evidence" value="ECO:0007669"/>
    <property type="project" value="UniProtKB-UniPathway"/>
</dbReference>
<protein>
    <submittedName>
        <fullName evidence="4">Protein cereblon</fullName>
    </submittedName>
</protein>
<dbReference type="UniPathway" id="UPA00143"/>
<dbReference type="Gene3D" id="1.20.58.1480">
    <property type="match status" value="1"/>
</dbReference>
<dbReference type="CDD" id="cd15777">
    <property type="entry name" value="CRBN_C_like"/>
    <property type="match status" value="1"/>
</dbReference>
<sequence>MTYTQNTEEQEEDKEFGVIAQIVSFKVTRDRVPFPSVRFICTALQRFVLVSQRTDHRSIYIGSVRILRDLVPRDPLCLLRPARKKCYLYSKWRLAPDGSLSKDYGIPLKYLESMWTSIPYTALHACSLEKAMDDLTQMAKRWFSPEEAYCIPTDPTKLSFWIASKILITDMEKVHLFVMKNVLERLQLEYRLVKGLTKICCRDCNADVGSVSDVFSMNKEGPMGIFVNSRGVAHEIVTLRNLRNVFGFGRPASEMTWFRGYQWTILLCSSCTTHLGWKFTAEEENLEPECFYACTRMAITASAESGPAERAN</sequence>
<accession>A0A077ZAJ7</accession>
<organism evidence="4 5">
    <name type="scientific">Trichuris trichiura</name>
    <name type="common">Whipworm</name>
    <name type="synonym">Trichocephalus trichiurus</name>
    <dbReference type="NCBI Taxonomy" id="36087"/>
    <lineage>
        <taxon>Eukaryota</taxon>
        <taxon>Metazoa</taxon>
        <taxon>Ecdysozoa</taxon>
        <taxon>Nematoda</taxon>
        <taxon>Enoplea</taxon>
        <taxon>Dorylaimia</taxon>
        <taxon>Trichinellida</taxon>
        <taxon>Trichuridae</taxon>
        <taxon>Trichuris</taxon>
    </lineage>
</organism>
<dbReference type="EMBL" id="HG806145">
    <property type="protein sequence ID" value="CDW57291.1"/>
    <property type="molecule type" value="Genomic_DNA"/>
</dbReference>
<dbReference type="GO" id="GO:0005634">
    <property type="term" value="C:nucleus"/>
    <property type="evidence" value="ECO:0007669"/>
    <property type="project" value="UniProtKB-SubCell"/>
</dbReference>
<name>A0A077ZAJ7_TRITR</name>
<keyword evidence="1" id="KW-0479">Metal-binding</keyword>
<evidence type="ECO:0000313" key="5">
    <source>
        <dbReference type="Proteomes" id="UP000030665"/>
    </source>
</evidence>
<dbReference type="OrthoDB" id="267517at2759"/>
<gene>
    <name evidence="4" type="ORF">TTRE_0000558201</name>
</gene>
<proteinExistence type="predicted"/>
<dbReference type="InterPro" id="IPR015947">
    <property type="entry name" value="PUA-like_sf"/>
</dbReference>
<dbReference type="STRING" id="36087.A0A077ZAJ7"/>
<dbReference type="Pfam" id="PF03226">
    <property type="entry name" value="Yippee-Mis18"/>
    <property type="match status" value="1"/>
</dbReference>
<feature type="domain" description="CULT" evidence="3">
    <location>
        <begin position="196"/>
        <end position="303"/>
    </location>
</feature>
<dbReference type="InterPro" id="IPR034750">
    <property type="entry name" value="CULT"/>
</dbReference>
<reference evidence="4" key="2">
    <citation type="submission" date="2014-03" db="EMBL/GenBank/DDBJ databases">
        <title>The whipworm genome and dual-species transcriptomics of an intimate host-pathogen interaction.</title>
        <authorList>
            <person name="Foth B.J."/>
            <person name="Tsai I.J."/>
            <person name="Reid A.J."/>
            <person name="Bancroft A.J."/>
            <person name="Nichol S."/>
            <person name="Tracey A."/>
            <person name="Holroyd N."/>
            <person name="Cotton J.A."/>
            <person name="Stanley E.J."/>
            <person name="Zarowiecki M."/>
            <person name="Liu J.Z."/>
            <person name="Huckvale T."/>
            <person name="Cooper P.J."/>
            <person name="Grencis R.K."/>
            <person name="Berriman M."/>
        </authorList>
    </citation>
    <scope>NUCLEOTIDE SEQUENCE [LARGE SCALE GENOMIC DNA]</scope>
</reference>
<keyword evidence="5" id="KW-1185">Reference proteome</keyword>
<dbReference type="PROSITE" id="PS51788">
    <property type="entry name" value="CULT"/>
    <property type="match status" value="1"/>
</dbReference>
<dbReference type="SUPFAM" id="SSF88697">
    <property type="entry name" value="PUA domain-like"/>
    <property type="match status" value="1"/>
</dbReference>
<dbReference type="InterPro" id="IPR004910">
    <property type="entry name" value="Yippee/Mis18/Cereblon"/>
</dbReference>
<evidence type="ECO:0000256" key="1">
    <source>
        <dbReference type="ARBA" id="ARBA00022723"/>
    </source>
</evidence>
<dbReference type="Gene3D" id="2.170.150.20">
    <property type="entry name" value="Peptide methionine sulfoxide reductase"/>
    <property type="match status" value="1"/>
</dbReference>
<dbReference type="GO" id="GO:0046872">
    <property type="term" value="F:metal ion binding"/>
    <property type="evidence" value="ECO:0007669"/>
    <property type="project" value="UniProtKB-KW"/>
</dbReference>
<evidence type="ECO:0000313" key="4">
    <source>
        <dbReference type="EMBL" id="CDW57291.1"/>
    </source>
</evidence>
<evidence type="ECO:0000256" key="2">
    <source>
        <dbReference type="ARBA" id="ARBA00022833"/>
    </source>
</evidence>
<dbReference type="AlphaFoldDB" id="A0A077ZAJ7"/>
<evidence type="ECO:0000259" key="3">
    <source>
        <dbReference type="PROSITE" id="PS51788"/>
    </source>
</evidence>